<reference evidence="7 8" key="1">
    <citation type="journal article" date="2019" name="BMC Genomics">
        <title>Chromosome level assembly and comparative genome analysis confirm lager-brewing yeasts originated from a single hybridization.</title>
        <authorList>
            <person name="Salazar A.N."/>
            <person name="Gorter de Vries A.R."/>
            <person name="van den Broek M."/>
            <person name="Brouwers N."/>
            <person name="de la Torre Cortes P."/>
            <person name="Kuijpers N.G.A."/>
            <person name="Daran J.G."/>
            <person name="Abeel T."/>
        </authorList>
    </citation>
    <scope>NUCLEOTIDE SEQUENCE [LARGE SCALE GENOMIC DNA]</scope>
    <source>
        <strain evidence="7 8">CBS 1483</strain>
    </source>
</reference>
<name>A0A6C1DWG1_SACPS</name>
<evidence type="ECO:0000256" key="2">
    <source>
        <dbReference type="ARBA" id="ARBA00022763"/>
    </source>
</evidence>
<dbReference type="AlphaFoldDB" id="A0A6C1DWG1"/>
<evidence type="ECO:0000256" key="6">
    <source>
        <dbReference type="SAM" id="MobiDB-lite"/>
    </source>
</evidence>
<evidence type="ECO:0000256" key="3">
    <source>
        <dbReference type="ARBA" id="ARBA00023204"/>
    </source>
</evidence>
<feature type="region of interest" description="Disordered" evidence="6">
    <location>
        <begin position="273"/>
        <end position="342"/>
    </location>
</feature>
<dbReference type="PANTHER" id="PTHR32235">
    <property type="entry name" value="NON-HOMOLOGOUS END-JOINING FACTOR 1"/>
    <property type="match status" value="1"/>
</dbReference>
<dbReference type="PANTHER" id="PTHR32235:SF1">
    <property type="entry name" value="NON-HOMOLOGOUS END-JOINING FACTOR 1"/>
    <property type="match status" value="1"/>
</dbReference>
<comment type="similarity">
    <text evidence="5">Belongs to the XRCC4-XLF family. XLF subfamily.</text>
</comment>
<feature type="compositionally biased region" description="Basic and acidic residues" evidence="6">
    <location>
        <begin position="286"/>
        <end position="296"/>
    </location>
</feature>
<dbReference type="InterPro" id="IPR052287">
    <property type="entry name" value="NHEJ_factor"/>
</dbReference>
<feature type="compositionally biased region" description="Polar residues" evidence="6">
    <location>
        <begin position="297"/>
        <end position="312"/>
    </location>
</feature>
<proteinExistence type="inferred from homology"/>
<evidence type="ECO:0000313" key="8">
    <source>
        <dbReference type="Proteomes" id="UP000501346"/>
    </source>
</evidence>
<evidence type="ECO:0000256" key="1">
    <source>
        <dbReference type="ARBA" id="ARBA00004123"/>
    </source>
</evidence>
<sequence>MDSELKGQQLSDAEWCIKKIIGEGNCLLLFLPTSSPTTIVMIVLVSLERLVPYVFKLSQTQLSQQCQSQGFTDSILLNLIKLKLMDILQAPQEINQIGLVDSNLVFSFDVSADITVSINSVPSHVTKDMFYMILQSLCMLLLKLVNLSTQYHYVQRDILNQKQKCLDFLLISLRDLDGGSKVISQWAPENSKNYESLQQCTDDDIIKKLLHKGKFQHQEFLADSLKTLLSFRNKFQDVSRFEESGELNEKERVRFPAVNHFYNDDFELQVDPTNEARSNSCGKIKPKTDFKPKSRESSTSSQLRLENFSESEATPEKTKSSSSLVEEYPQKKRKFGKVRIKN</sequence>
<keyword evidence="8" id="KW-1185">Reference proteome</keyword>
<organism evidence="7 8">
    <name type="scientific">Saccharomyces pastorianus</name>
    <name type="common">Lager yeast</name>
    <name type="synonym">Saccharomyces cerevisiae x Saccharomyces eubayanus</name>
    <dbReference type="NCBI Taxonomy" id="27292"/>
    <lineage>
        <taxon>Eukaryota</taxon>
        <taxon>Fungi</taxon>
        <taxon>Dikarya</taxon>
        <taxon>Ascomycota</taxon>
        <taxon>Saccharomycotina</taxon>
        <taxon>Saccharomycetes</taxon>
        <taxon>Saccharomycetales</taxon>
        <taxon>Saccharomycetaceae</taxon>
        <taxon>Saccharomyces</taxon>
    </lineage>
</organism>
<dbReference type="OrthoDB" id="4049856at2759"/>
<accession>A0A6C1DWG1</accession>
<protein>
    <submittedName>
        <fullName evidence="7">Mating-type regulated component of NHEJ</fullName>
    </submittedName>
</protein>
<evidence type="ECO:0000313" key="7">
    <source>
        <dbReference type="EMBL" id="QID81215.1"/>
    </source>
</evidence>
<dbReference type="GO" id="GO:0032807">
    <property type="term" value="C:DNA ligase IV complex"/>
    <property type="evidence" value="ECO:0007669"/>
    <property type="project" value="TreeGrafter"/>
</dbReference>
<dbReference type="EMBL" id="CP048993">
    <property type="protein sequence ID" value="QID81215.1"/>
    <property type="molecule type" value="Genomic_DNA"/>
</dbReference>
<keyword evidence="3" id="KW-0234">DNA repair</keyword>
<evidence type="ECO:0000256" key="4">
    <source>
        <dbReference type="ARBA" id="ARBA00023242"/>
    </source>
</evidence>
<keyword evidence="4" id="KW-0539">Nucleus</keyword>
<comment type="subcellular location">
    <subcellularLocation>
        <location evidence="1">Nucleus</location>
    </subcellularLocation>
</comment>
<feature type="compositionally biased region" description="Basic residues" evidence="6">
    <location>
        <begin position="331"/>
        <end position="342"/>
    </location>
</feature>
<dbReference type="Proteomes" id="UP000501346">
    <property type="component" value="Chromosome ScXII"/>
</dbReference>
<dbReference type="GO" id="GO:0045027">
    <property type="term" value="F:DNA end binding"/>
    <property type="evidence" value="ECO:0007669"/>
    <property type="project" value="TreeGrafter"/>
</dbReference>
<keyword evidence="2" id="KW-0227">DNA damage</keyword>
<gene>
    <name evidence="7" type="primary">NEJ1</name>
    <name evidence="7" type="ORF">GRS66_003580</name>
</gene>
<dbReference type="GO" id="GO:0006303">
    <property type="term" value="P:double-strand break repair via nonhomologous end joining"/>
    <property type="evidence" value="ECO:0007669"/>
    <property type="project" value="TreeGrafter"/>
</dbReference>
<evidence type="ECO:0000256" key="5">
    <source>
        <dbReference type="ARBA" id="ARBA00025747"/>
    </source>
</evidence>